<dbReference type="Pfam" id="PF08811">
    <property type="entry name" value="DUF1800"/>
    <property type="match status" value="1"/>
</dbReference>
<dbReference type="RefSeq" id="WP_306337827.1">
    <property type="nucleotide sequence ID" value="NZ_CYTO01000009.1"/>
</dbReference>
<gene>
    <name evidence="1" type="ORF">TA5114_02265</name>
</gene>
<dbReference type="EMBL" id="CYUE01000020">
    <property type="protein sequence ID" value="CUK26455.1"/>
    <property type="molecule type" value="Genomic_DNA"/>
</dbReference>
<evidence type="ECO:0000313" key="1">
    <source>
        <dbReference type="EMBL" id="CUK26455.1"/>
    </source>
</evidence>
<evidence type="ECO:0000313" key="2">
    <source>
        <dbReference type="Proteomes" id="UP000051184"/>
    </source>
</evidence>
<keyword evidence="2" id="KW-1185">Reference proteome</keyword>
<evidence type="ECO:0008006" key="3">
    <source>
        <dbReference type="Google" id="ProtNLM"/>
    </source>
</evidence>
<dbReference type="InterPro" id="IPR014917">
    <property type="entry name" value="DUF1800"/>
</dbReference>
<dbReference type="Proteomes" id="UP000051184">
    <property type="component" value="Unassembled WGS sequence"/>
</dbReference>
<accession>A0A0P1ISH8</accession>
<sequence length="462" mass="52032">MFDPTLAEIRFGTGLSPKLSPPGSVRDLLDGVRVRDAMARRFPIEPYDVFRHRIRAHMDAQKAYRQNRGKPEEQELNEARKQLRRSANSAYGDFFRNAFLRRIHTETGFRERLSFFWQDHFTARGRLQVARNATGPYVEEAIRPNLSGRFEDLLIAAVTHPLMLSYLDQNQSVGPNSRLGKRSARRGNAKGLNENLAREVLELHTLGVDAQYSQYDVRELAELFTGLTFKRDLTFQFKAALAEPGAETVLGKSYGPGGGLREVKAVLRDLARHPATAKHLSKKLALHFISDQPDPALIASMEQAFLDSDGELLSVYSAMLSHPASWSPKSQKVKLPFDFMASALRALNVDEKTLKNTRTRDLRNILYVPMQIMGQPWEAPNGPDGWPEENNYWITPQFMAARLQWALAAPQALRQTLPDPRDFARAALGDRLPKDVAFAAGAAENRWEGIALVLTSPAFQKQ</sequence>
<name>A0A0P1ISH8_9RHOB</name>
<reference evidence="2" key="1">
    <citation type="submission" date="2015-09" db="EMBL/GenBank/DDBJ databases">
        <authorList>
            <person name="Rodrigo-Torres Lidia"/>
            <person name="Arahal R.David."/>
        </authorList>
    </citation>
    <scope>NUCLEOTIDE SEQUENCE [LARGE SCALE GENOMIC DNA]</scope>
    <source>
        <strain evidence="2">CECT 5114</strain>
    </source>
</reference>
<organism evidence="1 2">
    <name type="scientific">Cognatishimia activa</name>
    <dbReference type="NCBI Taxonomy" id="1715691"/>
    <lineage>
        <taxon>Bacteria</taxon>
        <taxon>Pseudomonadati</taxon>
        <taxon>Pseudomonadota</taxon>
        <taxon>Alphaproteobacteria</taxon>
        <taxon>Rhodobacterales</taxon>
        <taxon>Paracoccaceae</taxon>
        <taxon>Cognatishimia</taxon>
    </lineage>
</organism>
<protein>
    <recommendedName>
        <fullName evidence="3">DUF1800 domain-containing protein</fullName>
    </recommendedName>
</protein>
<proteinExistence type="predicted"/>
<dbReference type="STRING" id="1715691.TA5113_01092"/>
<dbReference type="AlphaFoldDB" id="A0A0P1ISH8"/>